<comment type="caution">
    <text evidence="2">The sequence shown here is derived from an EMBL/GenBank/DDBJ whole genome shotgun (WGS) entry which is preliminary data.</text>
</comment>
<evidence type="ECO:0000256" key="1">
    <source>
        <dbReference type="SAM" id="Phobius"/>
    </source>
</evidence>
<keyword evidence="1" id="KW-0812">Transmembrane</keyword>
<keyword evidence="3" id="KW-1185">Reference proteome</keyword>
<evidence type="ECO:0000313" key="3">
    <source>
        <dbReference type="Proteomes" id="UP000238605"/>
    </source>
</evidence>
<proteinExistence type="predicted"/>
<dbReference type="EMBL" id="PSNX01000010">
    <property type="protein sequence ID" value="PPE65952.1"/>
    <property type="molecule type" value="Genomic_DNA"/>
</dbReference>
<keyword evidence="1" id="KW-1133">Transmembrane helix</keyword>
<evidence type="ECO:0000313" key="2">
    <source>
        <dbReference type="EMBL" id="PPE65952.1"/>
    </source>
</evidence>
<feature type="transmembrane region" description="Helical" evidence="1">
    <location>
        <begin position="44"/>
        <end position="65"/>
    </location>
</feature>
<protein>
    <recommendedName>
        <fullName evidence="4">Transmembrane protein</fullName>
    </recommendedName>
</protein>
<reference evidence="2 3" key="1">
    <citation type="submission" date="2018-02" db="EMBL/GenBank/DDBJ databases">
        <title>Reclassifiation of [Polyangium] brachysporum DSM 7029 as Guopingzhaonella breviflexa gen. nov., sp. nov., a member of the family Comamonadaceae.</title>
        <authorList>
            <person name="Tang B."/>
        </authorList>
    </citation>
    <scope>NUCLEOTIDE SEQUENCE [LARGE SCALE GENOMIC DNA]</scope>
    <source>
        <strain evidence="2 3">BCRC 80649</strain>
    </source>
</reference>
<sequence length="73" mass="7890">MAILWPAFLMAGVVEMVVFAMVDPQDLHWVGGAPVTLSDSAIYSLAFFFFWAAFVAAGIMMAALIRPPATDQP</sequence>
<gene>
    <name evidence="2" type="ORF">C1704_11670</name>
</gene>
<organism evidence="2 3">
    <name type="scientific">Caldimonas caldifontis</name>
    <dbReference type="NCBI Taxonomy" id="1452508"/>
    <lineage>
        <taxon>Bacteria</taxon>
        <taxon>Pseudomonadati</taxon>
        <taxon>Pseudomonadota</taxon>
        <taxon>Betaproteobacteria</taxon>
        <taxon>Burkholderiales</taxon>
        <taxon>Sphaerotilaceae</taxon>
        <taxon>Caldimonas</taxon>
    </lineage>
</organism>
<accession>A0A2S5ST88</accession>
<dbReference type="OrthoDB" id="6197657at2"/>
<name>A0A2S5ST88_9BURK</name>
<dbReference type="Proteomes" id="UP000238605">
    <property type="component" value="Unassembled WGS sequence"/>
</dbReference>
<evidence type="ECO:0008006" key="4">
    <source>
        <dbReference type="Google" id="ProtNLM"/>
    </source>
</evidence>
<keyword evidence="1" id="KW-0472">Membrane</keyword>
<dbReference type="AlphaFoldDB" id="A0A2S5ST88"/>
<dbReference type="RefSeq" id="WP_104303003.1">
    <property type="nucleotide sequence ID" value="NZ_PSNX01000010.1"/>
</dbReference>